<dbReference type="Pfam" id="PF02684">
    <property type="entry name" value="LpxB"/>
    <property type="match status" value="1"/>
</dbReference>
<keyword evidence="5 11" id="KW-0444">Lipid biosynthesis</keyword>
<evidence type="ECO:0000256" key="4">
    <source>
        <dbReference type="ARBA" id="ARBA00020902"/>
    </source>
</evidence>
<comment type="similarity">
    <text evidence="2 11">Belongs to the LpxB family.</text>
</comment>
<evidence type="ECO:0000313" key="12">
    <source>
        <dbReference type="EMBL" id="MDX6850658.1"/>
    </source>
</evidence>
<dbReference type="HAMAP" id="MF_00392">
    <property type="entry name" value="LpxB"/>
    <property type="match status" value="1"/>
</dbReference>
<evidence type="ECO:0000256" key="2">
    <source>
        <dbReference type="ARBA" id="ARBA00007868"/>
    </source>
</evidence>
<evidence type="ECO:0000256" key="3">
    <source>
        <dbReference type="ARBA" id="ARBA00012687"/>
    </source>
</evidence>
<keyword evidence="7 11" id="KW-0328">Glycosyltransferase</keyword>
<name>A0ABU4S484_9GAMM</name>
<reference evidence="12 13" key="1">
    <citation type="submission" date="2023-11" db="EMBL/GenBank/DDBJ databases">
        <title>Gilvimarinus fulvus sp. nov., isolated from the surface of Kelp.</title>
        <authorList>
            <person name="Sun Y.Y."/>
            <person name="Gong Y."/>
            <person name="Du Z.J."/>
        </authorList>
    </citation>
    <scope>NUCLEOTIDE SEQUENCE [LARGE SCALE GENOMIC DNA]</scope>
    <source>
        <strain evidence="12 13">SDUM040013</strain>
    </source>
</reference>
<gene>
    <name evidence="11 12" type="primary">lpxB</name>
    <name evidence="12" type="ORF">SCD92_14895</name>
</gene>
<dbReference type="PANTHER" id="PTHR30372:SF4">
    <property type="entry name" value="LIPID-A-DISACCHARIDE SYNTHASE, MITOCHONDRIAL-RELATED"/>
    <property type="match status" value="1"/>
</dbReference>
<proteinExistence type="inferred from homology"/>
<evidence type="ECO:0000256" key="5">
    <source>
        <dbReference type="ARBA" id="ARBA00022516"/>
    </source>
</evidence>
<protein>
    <recommendedName>
        <fullName evidence="4 11">Lipid-A-disaccharide synthase</fullName>
        <ecNumber evidence="3 11">2.4.1.182</ecNumber>
    </recommendedName>
</protein>
<dbReference type="RefSeq" id="WP_302721999.1">
    <property type="nucleotide sequence ID" value="NZ_JAULRU010000418.1"/>
</dbReference>
<comment type="catalytic activity">
    <reaction evidence="10 11">
        <text>a lipid X + a UDP-2-N,3-O-bis[(3R)-3-hydroxyacyl]-alpha-D-glucosamine = a lipid A disaccharide + UDP + H(+)</text>
        <dbReference type="Rhea" id="RHEA:67828"/>
        <dbReference type="ChEBI" id="CHEBI:15378"/>
        <dbReference type="ChEBI" id="CHEBI:58223"/>
        <dbReference type="ChEBI" id="CHEBI:137748"/>
        <dbReference type="ChEBI" id="CHEBI:176338"/>
        <dbReference type="ChEBI" id="CHEBI:176343"/>
        <dbReference type="EC" id="2.4.1.182"/>
    </reaction>
</comment>
<keyword evidence="6 11" id="KW-0441">Lipid A biosynthesis</keyword>
<dbReference type="GO" id="GO:0008915">
    <property type="term" value="F:lipid-A-disaccharide synthase activity"/>
    <property type="evidence" value="ECO:0007669"/>
    <property type="project" value="UniProtKB-EC"/>
</dbReference>
<evidence type="ECO:0000256" key="6">
    <source>
        <dbReference type="ARBA" id="ARBA00022556"/>
    </source>
</evidence>
<dbReference type="InterPro" id="IPR003835">
    <property type="entry name" value="Glyco_trans_19"/>
</dbReference>
<sequence length="382" mass="42631">MTEPVRIAIVAGESSGDLLGAGLIQALKHHYPHVEFSGIGGPKMLEQGFHSFFPQDRLAVMGLVDPLMRLPELLKIRRFLFEHFTEHKPDLFLGIDSPDFNLTLEEKLRKAGVTTAHYVSPSVWAWRSGRIKKIKRAVDLMLTILPFENVIYQQHQVPVKFVGHPLADEIAMQPDKKSARQQLQLDEQSAVVALMPGSRHSEVERLGPLFFQAAKLMLKQRHGLTFVLPAASGQRYKQLHQMLGPHSELPVKLVQGQSQEVMAAADVVLLASGTTALEAMLLKKPMVVSYKMAWLSFQIMKAMALVRFVALPNLLADRELVPELLQSDATPEQMAEAVLRYFDAPELTSELIDEFKRQHHTLKCDANASAASALVELIEGQS</sequence>
<dbReference type="SUPFAM" id="SSF53756">
    <property type="entry name" value="UDP-Glycosyltransferase/glycogen phosphorylase"/>
    <property type="match status" value="1"/>
</dbReference>
<evidence type="ECO:0000256" key="10">
    <source>
        <dbReference type="ARBA" id="ARBA00048975"/>
    </source>
</evidence>
<accession>A0ABU4S484</accession>
<dbReference type="PANTHER" id="PTHR30372">
    <property type="entry name" value="LIPID-A-DISACCHARIDE SYNTHASE"/>
    <property type="match status" value="1"/>
</dbReference>
<dbReference type="EC" id="2.4.1.182" evidence="3 11"/>
<evidence type="ECO:0000256" key="8">
    <source>
        <dbReference type="ARBA" id="ARBA00022679"/>
    </source>
</evidence>
<organism evidence="12 13">
    <name type="scientific">Gilvimarinus gilvus</name>
    <dbReference type="NCBI Taxonomy" id="3058038"/>
    <lineage>
        <taxon>Bacteria</taxon>
        <taxon>Pseudomonadati</taxon>
        <taxon>Pseudomonadota</taxon>
        <taxon>Gammaproteobacteria</taxon>
        <taxon>Cellvibrionales</taxon>
        <taxon>Cellvibrionaceae</taxon>
        <taxon>Gilvimarinus</taxon>
    </lineage>
</organism>
<dbReference type="NCBIfam" id="TIGR00215">
    <property type="entry name" value="lpxB"/>
    <property type="match status" value="1"/>
</dbReference>
<evidence type="ECO:0000256" key="11">
    <source>
        <dbReference type="HAMAP-Rule" id="MF_00392"/>
    </source>
</evidence>
<dbReference type="EMBL" id="JAXAFO010000028">
    <property type="protein sequence ID" value="MDX6850658.1"/>
    <property type="molecule type" value="Genomic_DNA"/>
</dbReference>
<keyword evidence="9 11" id="KW-0443">Lipid metabolism</keyword>
<evidence type="ECO:0000256" key="7">
    <source>
        <dbReference type="ARBA" id="ARBA00022676"/>
    </source>
</evidence>
<keyword evidence="13" id="KW-1185">Reference proteome</keyword>
<dbReference type="Gene3D" id="3.40.50.2000">
    <property type="entry name" value="Glycogen Phosphorylase B"/>
    <property type="match status" value="1"/>
</dbReference>
<evidence type="ECO:0000256" key="9">
    <source>
        <dbReference type="ARBA" id="ARBA00023098"/>
    </source>
</evidence>
<evidence type="ECO:0000313" key="13">
    <source>
        <dbReference type="Proteomes" id="UP001273505"/>
    </source>
</evidence>
<dbReference type="Proteomes" id="UP001273505">
    <property type="component" value="Unassembled WGS sequence"/>
</dbReference>
<comment type="function">
    <text evidence="1 11">Condensation of UDP-2,3-diacylglucosamine and 2,3-diacylglucosamine-1-phosphate to form lipid A disaccharide, a precursor of lipid A, a phosphorylated glycolipid that anchors the lipopolysaccharide to the outer membrane of the cell.</text>
</comment>
<evidence type="ECO:0000256" key="1">
    <source>
        <dbReference type="ARBA" id="ARBA00002056"/>
    </source>
</evidence>
<comment type="caution">
    <text evidence="12">The sequence shown here is derived from an EMBL/GenBank/DDBJ whole genome shotgun (WGS) entry which is preliminary data.</text>
</comment>
<comment type="pathway">
    <text evidence="11">Bacterial outer membrane biogenesis; LPS lipid A biosynthesis.</text>
</comment>
<keyword evidence="8 11" id="KW-0808">Transferase</keyword>